<dbReference type="GO" id="GO:0004844">
    <property type="term" value="F:uracil DNA N-glycosylase activity"/>
    <property type="evidence" value="ECO:0007669"/>
    <property type="project" value="UniProtKB-EC"/>
</dbReference>
<gene>
    <name evidence="13" type="primary">dpo</name>
</gene>
<keyword evidence="10" id="KW-0411">Iron-sulfur</keyword>
<dbReference type="CDD" id="cd10030">
    <property type="entry name" value="UDG-F4_TTUDGA_SPO1dp_like"/>
    <property type="match status" value="1"/>
</dbReference>
<dbReference type="InterPro" id="IPR005122">
    <property type="entry name" value="Uracil-DNA_glycosylase-like"/>
</dbReference>
<keyword evidence="9" id="KW-0408">Iron</keyword>
<comment type="similarity">
    <text evidence="2">Belongs to the uracil-DNA glycosylase (UDG) superfamily. Type 4 (UDGa) family.</text>
</comment>
<proteinExistence type="inferred from homology"/>
<keyword evidence="6" id="KW-0479">Metal-binding</keyword>
<reference evidence="13" key="1">
    <citation type="journal article" date="2014" name="Genome Biol. Evol.">
        <title>Pangenome evidence for extensive interdomain horizontal transfer affecting lineage core and shell genes in uncultured planktonic thaumarchaeota and euryarchaeota.</title>
        <authorList>
            <person name="Deschamps P."/>
            <person name="Zivanovic Y."/>
            <person name="Moreira D."/>
            <person name="Rodriguez-Valera F."/>
            <person name="Lopez-Garcia P."/>
        </authorList>
    </citation>
    <scope>NUCLEOTIDE SEQUENCE</scope>
</reference>
<dbReference type="NCBIfam" id="TIGR00758">
    <property type="entry name" value="UDG_fam4"/>
    <property type="match status" value="1"/>
</dbReference>
<accession>A0A075HR05</accession>
<dbReference type="EC" id="3.2.2.27" evidence="3"/>
<keyword evidence="5" id="KW-0004">4Fe-4S</keyword>
<keyword evidence="13" id="KW-0548">Nucleotidyltransferase</keyword>
<dbReference type="SMART" id="SM00987">
    <property type="entry name" value="UreE_C"/>
    <property type="match status" value="1"/>
</dbReference>
<evidence type="ECO:0000256" key="3">
    <source>
        <dbReference type="ARBA" id="ARBA00012030"/>
    </source>
</evidence>
<keyword evidence="13" id="KW-0808">Transferase</keyword>
<keyword evidence="8" id="KW-0378">Hydrolase</keyword>
<evidence type="ECO:0000259" key="12">
    <source>
        <dbReference type="SMART" id="SM00986"/>
    </source>
</evidence>
<dbReference type="EMBL" id="KF901120">
    <property type="protein sequence ID" value="AIF18786.1"/>
    <property type="molecule type" value="Genomic_DNA"/>
</dbReference>
<evidence type="ECO:0000256" key="10">
    <source>
        <dbReference type="ARBA" id="ARBA00023014"/>
    </source>
</evidence>
<dbReference type="GO" id="GO:0016779">
    <property type="term" value="F:nucleotidyltransferase activity"/>
    <property type="evidence" value="ECO:0007669"/>
    <property type="project" value="UniProtKB-KW"/>
</dbReference>
<evidence type="ECO:0000256" key="6">
    <source>
        <dbReference type="ARBA" id="ARBA00022723"/>
    </source>
</evidence>
<feature type="domain" description="Uracil-DNA glycosylase-like" evidence="12">
    <location>
        <begin position="28"/>
        <end position="173"/>
    </location>
</feature>
<evidence type="ECO:0000256" key="11">
    <source>
        <dbReference type="ARBA" id="ARBA00023204"/>
    </source>
</evidence>
<evidence type="ECO:0000256" key="5">
    <source>
        <dbReference type="ARBA" id="ARBA00022485"/>
    </source>
</evidence>
<dbReference type="Gene3D" id="3.40.470.10">
    <property type="entry name" value="Uracil-DNA glycosylase-like domain"/>
    <property type="match status" value="1"/>
</dbReference>
<dbReference type="PANTHER" id="PTHR33693">
    <property type="entry name" value="TYPE-5 URACIL-DNA GLYCOSYLASE"/>
    <property type="match status" value="1"/>
</dbReference>
<evidence type="ECO:0000256" key="1">
    <source>
        <dbReference type="ARBA" id="ARBA00001400"/>
    </source>
</evidence>
<dbReference type="InterPro" id="IPR005273">
    <property type="entry name" value="Ura-DNA_glyco_family4"/>
</dbReference>
<dbReference type="PANTHER" id="PTHR33693:SF1">
    <property type="entry name" value="TYPE-4 URACIL-DNA GLYCOSYLASE"/>
    <property type="match status" value="1"/>
</dbReference>
<name>A0A075HR05_9ARCH</name>
<protein>
    <recommendedName>
        <fullName evidence="4">Type-4 uracil-DNA glycosylase</fullName>
        <ecNumber evidence="3">3.2.2.27</ecNumber>
    </recommendedName>
</protein>
<dbReference type="SMART" id="SM00986">
    <property type="entry name" value="UDG"/>
    <property type="match status" value="1"/>
</dbReference>
<keyword evidence="7" id="KW-0227">DNA damage</keyword>
<dbReference type="InterPro" id="IPR051536">
    <property type="entry name" value="UDG_Type-4/5"/>
</dbReference>
<dbReference type="Pfam" id="PF03167">
    <property type="entry name" value="UDG"/>
    <property type="match status" value="1"/>
</dbReference>
<evidence type="ECO:0000256" key="9">
    <source>
        <dbReference type="ARBA" id="ARBA00023004"/>
    </source>
</evidence>
<dbReference type="GO" id="GO:0006281">
    <property type="term" value="P:DNA repair"/>
    <property type="evidence" value="ECO:0007669"/>
    <property type="project" value="UniProtKB-KW"/>
</dbReference>
<evidence type="ECO:0000256" key="8">
    <source>
        <dbReference type="ARBA" id="ARBA00022801"/>
    </source>
</evidence>
<dbReference type="InterPro" id="IPR036895">
    <property type="entry name" value="Uracil-DNA_glycosylase-like_sf"/>
</dbReference>
<sequence length="241" mass="27602">MHKLDTISEKVKSCQNCKLCETRTNAVPGKGNFDADVIFVGEAPGRNEDIHGEPFVGAAGKRLDMILEDTGINRGDVYITNIVKCRPPKNRVPSKEEEEACNDFINQEIEIINPKIICVMGNTAYGTLLDGKEITKNHGKIVEKDGRKFFVTFHPAATIYNQKLVDELKDDFRKLAKFLGKNEEAKQFEDRRCDFCMSKTSHEVVVIPKVVTRKRRWLYKCTECNHERWLVPYRTVAESLY</sequence>
<evidence type="ECO:0000256" key="2">
    <source>
        <dbReference type="ARBA" id="ARBA00006521"/>
    </source>
</evidence>
<dbReference type="SUPFAM" id="SSF52141">
    <property type="entry name" value="Uracil-DNA glycosylase-like"/>
    <property type="match status" value="1"/>
</dbReference>
<dbReference type="GO" id="GO:0046872">
    <property type="term" value="F:metal ion binding"/>
    <property type="evidence" value="ECO:0007669"/>
    <property type="project" value="UniProtKB-KW"/>
</dbReference>
<dbReference type="GO" id="GO:0051539">
    <property type="term" value="F:4 iron, 4 sulfur cluster binding"/>
    <property type="evidence" value="ECO:0007669"/>
    <property type="project" value="UniProtKB-KW"/>
</dbReference>
<evidence type="ECO:0000313" key="13">
    <source>
        <dbReference type="EMBL" id="AIF18786.1"/>
    </source>
</evidence>
<keyword evidence="11" id="KW-0234">DNA repair</keyword>
<organism evidence="13">
    <name type="scientific">uncultured marine thaumarchaeote KM3_84_E02</name>
    <dbReference type="NCBI Taxonomy" id="1456312"/>
    <lineage>
        <taxon>Archaea</taxon>
        <taxon>Nitrososphaerota</taxon>
        <taxon>environmental samples</taxon>
    </lineage>
</organism>
<dbReference type="AlphaFoldDB" id="A0A075HR05"/>
<comment type="catalytic activity">
    <reaction evidence="1">
        <text>Hydrolyzes single-stranded DNA or mismatched double-stranded DNA and polynucleotides, releasing free uracil.</text>
        <dbReference type="EC" id="3.2.2.27"/>
    </reaction>
</comment>
<evidence type="ECO:0000256" key="7">
    <source>
        <dbReference type="ARBA" id="ARBA00022763"/>
    </source>
</evidence>
<evidence type="ECO:0000256" key="4">
    <source>
        <dbReference type="ARBA" id="ARBA00019403"/>
    </source>
</evidence>